<dbReference type="SUPFAM" id="SSF55874">
    <property type="entry name" value="ATPase domain of HSP90 chaperone/DNA topoisomerase II/histidine kinase"/>
    <property type="match status" value="1"/>
</dbReference>
<name>A0A369MKK2_EGGLN</name>
<gene>
    <name evidence="2" type="ORF">C1875_02600</name>
</gene>
<keyword evidence="2" id="KW-0547">Nucleotide-binding</keyword>
<accession>A0A369MKK2</accession>
<dbReference type="InterPro" id="IPR003594">
    <property type="entry name" value="HATPase_dom"/>
</dbReference>
<dbReference type="InterPro" id="IPR036890">
    <property type="entry name" value="HATPase_C_sf"/>
</dbReference>
<dbReference type="EMBL" id="PPTU01000002">
    <property type="protein sequence ID" value="RDB72911.1"/>
    <property type="molecule type" value="Genomic_DNA"/>
</dbReference>
<reference evidence="2 3" key="1">
    <citation type="journal article" date="2018" name="Elife">
        <title>Discovery and characterization of a prevalent human gut bacterial enzyme sufficient for the inactivation of a family of plant toxins.</title>
        <authorList>
            <person name="Koppel N."/>
            <person name="Bisanz J.E."/>
            <person name="Pandelia M.E."/>
            <person name="Turnbaugh P.J."/>
            <person name="Balskus E.P."/>
        </authorList>
    </citation>
    <scope>NUCLEOTIDE SEQUENCE [LARGE SCALE GENOMIC DNA]</scope>
    <source>
        <strain evidence="2 3">W1 BHI 6</strain>
    </source>
</reference>
<comment type="caution">
    <text evidence="2">The sequence shown here is derived from an EMBL/GenBank/DDBJ whole genome shotgun (WGS) entry which is preliminary data.</text>
</comment>
<organism evidence="2 3">
    <name type="scientific">Eggerthella lenta</name>
    <name type="common">Eubacterium lentum</name>
    <dbReference type="NCBI Taxonomy" id="84112"/>
    <lineage>
        <taxon>Bacteria</taxon>
        <taxon>Bacillati</taxon>
        <taxon>Actinomycetota</taxon>
        <taxon>Coriobacteriia</taxon>
        <taxon>Eggerthellales</taxon>
        <taxon>Eggerthellaceae</taxon>
        <taxon>Eggerthella</taxon>
    </lineage>
</organism>
<feature type="domain" description="Histidine kinase/HSP90-like ATPase" evidence="1">
    <location>
        <begin position="47"/>
        <end position="145"/>
    </location>
</feature>
<dbReference type="RefSeq" id="WP_009608683.1">
    <property type="nucleotide sequence ID" value="NZ_CP089336.1"/>
</dbReference>
<dbReference type="Pfam" id="PF02518">
    <property type="entry name" value="HATPase_c"/>
    <property type="match status" value="1"/>
</dbReference>
<dbReference type="Proteomes" id="UP000253970">
    <property type="component" value="Unassembled WGS sequence"/>
</dbReference>
<keyword evidence="2" id="KW-0067">ATP-binding</keyword>
<evidence type="ECO:0000313" key="3">
    <source>
        <dbReference type="Proteomes" id="UP000253970"/>
    </source>
</evidence>
<proteinExistence type="predicted"/>
<evidence type="ECO:0000259" key="1">
    <source>
        <dbReference type="Pfam" id="PF02518"/>
    </source>
</evidence>
<dbReference type="AlphaFoldDB" id="A0A369MKK2"/>
<sequence length="361" mass="39255">MADEALEAFIENVCGDSHLRVEADLGDGFVRLRSAEAERRQAAHDIRSTEDIVIEMLRNARDAHAKSIFLAVSREGQRRRLVMIDDGDGVPAAMHERIFEPRVTSKLDSMHMDKWGIHGRGMALYSIAVNAETARVVASDAGKGAALAVETNLDKLGEKTDQSSFPVFERTESGSIAVRGPKNILRTACEFAIECRHDCTVYLGSLTDIAATLYAFGLSSLTSAMRAFCADASELPVAKRLSVAVDPASFADEAEALGLVISERSARRILDGEIAPVEPLINRVRIEGEADARPAARPAKAPAGDARGLRIAPEDLESFSRRVACAFSDLARDYYLESAVKPDVRVGKDGVHIRIPVEKLR</sequence>
<dbReference type="Gene3D" id="3.30.565.10">
    <property type="entry name" value="Histidine kinase-like ATPase, C-terminal domain"/>
    <property type="match status" value="1"/>
</dbReference>
<protein>
    <submittedName>
        <fullName evidence="2">ATP-binding protein</fullName>
    </submittedName>
</protein>
<dbReference type="GO" id="GO:0005524">
    <property type="term" value="F:ATP binding"/>
    <property type="evidence" value="ECO:0007669"/>
    <property type="project" value="UniProtKB-KW"/>
</dbReference>
<evidence type="ECO:0000313" key="2">
    <source>
        <dbReference type="EMBL" id="RDB72911.1"/>
    </source>
</evidence>